<protein>
    <submittedName>
        <fullName evidence="1">Uncharacterized protein</fullName>
    </submittedName>
</protein>
<dbReference type="InterPro" id="IPR044929">
    <property type="entry name" value="DNA/RNA_non-sp_Endonuclease_sf"/>
</dbReference>
<proteinExistence type="predicted"/>
<gene>
    <name evidence="1" type="ORF">U0035_03220</name>
</gene>
<organism evidence="1 2">
    <name type="scientific">Niabella yanshanensis</name>
    <dbReference type="NCBI Taxonomy" id="577386"/>
    <lineage>
        <taxon>Bacteria</taxon>
        <taxon>Pseudomonadati</taxon>
        <taxon>Bacteroidota</taxon>
        <taxon>Chitinophagia</taxon>
        <taxon>Chitinophagales</taxon>
        <taxon>Chitinophagaceae</taxon>
        <taxon>Niabella</taxon>
    </lineage>
</organism>
<evidence type="ECO:0000313" key="1">
    <source>
        <dbReference type="EMBL" id="WQD39158.1"/>
    </source>
</evidence>
<dbReference type="EMBL" id="CP139960">
    <property type="protein sequence ID" value="WQD39158.1"/>
    <property type="molecule type" value="Genomic_DNA"/>
</dbReference>
<dbReference type="SUPFAM" id="SSF54060">
    <property type="entry name" value="His-Me finger endonucleases"/>
    <property type="match status" value="1"/>
</dbReference>
<dbReference type="RefSeq" id="WP_162818005.1">
    <property type="nucleotide sequence ID" value="NZ_CP139960.1"/>
</dbReference>
<dbReference type="Gene3D" id="3.40.570.10">
    <property type="entry name" value="Extracellular Endonuclease, subunit A"/>
    <property type="match status" value="1"/>
</dbReference>
<dbReference type="InterPro" id="IPR044925">
    <property type="entry name" value="His-Me_finger_sf"/>
</dbReference>
<reference evidence="1 2" key="1">
    <citation type="submission" date="2023-12" db="EMBL/GenBank/DDBJ databases">
        <title>Genome sequencing and assembly of bacterial species from a model synthetic community.</title>
        <authorList>
            <person name="Hogle S.L."/>
        </authorList>
    </citation>
    <scope>NUCLEOTIDE SEQUENCE [LARGE SCALE GENOMIC DNA]</scope>
    <source>
        <strain evidence="1 2">HAMBI_3031</strain>
    </source>
</reference>
<accession>A0ABZ0W7A0</accession>
<name>A0ABZ0W7A0_9BACT</name>
<dbReference type="Proteomes" id="UP001325680">
    <property type="component" value="Chromosome"/>
</dbReference>
<evidence type="ECO:0000313" key="2">
    <source>
        <dbReference type="Proteomes" id="UP001325680"/>
    </source>
</evidence>
<sequence>MIAINTPNTNTVNADWKQYRVSVDQIELLTGYDLLSALSANIENQLEAKADNQ</sequence>
<keyword evidence="2" id="KW-1185">Reference proteome</keyword>